<feature type="compositionally biased region" description="Basic and acidic residues" evidence="1">
    <location>
        <begin position="186"/>
        <end position="197"/>
    </location>
</feature>
<dbReference type="OrthoDB" id="6381204at2759"/>
<dbReference type="EMBL" id="CAKOFQ010006794">
    <property type="protein sequence ID" value="CAH1972044.1"/>
    <property type="molecule type" value="Genomic_DNA"/>
</dbReference>
<feature type="region of interest" description="Disordered" evidence="1">
    <location>
        <begin position="186"/>
        <end position="205"/>
    </location>
</feature>
<comment type="caution">
    <text evidence="2">The sequence shown here is derived from an EMBL/GenBank/DDBJ whole genome shotgun (WGS) entry which is preliminary data.</text>
</comment>
<organism evidence="2 3">
    <name type="scientific">Acanthoscelides obtectus</name>
    <name type="common">Bean weevil</name>
    <name type="synonym">Bruchus obtectus</name>
    <dbReference type="NCBI Taxonomy" id="200917"/>
    <lineage>
        <taxon>Eukaryota</taxon>
        <taxon>Metazoa</taxon>
        <taxon>Ecdysozoa</taxon>
        <taxon>Arthropoda</taxon>
        <taxon>Hexapoda</taxon>
        <taxon>Insecta</taxon>
        <taxon>Pterygota</taxon>
        <taxon>Neoptera</taxon>
        <taxon>Endopterygota</taxon>
        <taxon>Coleoptera</taxon>
        <taxon>Polyphaga</taxon>
        <taxon>Cucujiformia</taxon>
        <taxon>Chrysomeloidea</taxon>
        <taxon>Chrysomelidae</taxon>
        <taxon>Bruchinae</taxon>
        <taxon>Bruchini</taxon>
        <taxon>Acanthoscelides</taxon>
    </lineage>
</organism>
<evidence type="ECO:0000313" key="2">
    <source>
        <dbReference type="EMBL" id="CAH1972044.1"/>
    </source>
</evidence>
<evidence type="ECO:0000256" key="1">
    <source>
        <dbReference type="SAM" id="MobiDB-lite"/>
    </source>
</evidence>
<sequence length="205" mass="24006">MKKIQQEDDLRGNIRANLPYSEKYFNEFIHIDDQIVTVEYLDDDAVVAAMCSAVDTDDDEEKENKDEESVGMELIPTPTTSGVLRHFLLSRNTPQRVLDRLAEVECAQKIVTQLELPLLKQKGHRYEKLPQEDEDEDLQATEIIVQKEKVRWWSDKKRDRTKSEERIDNKKNEIVEKQLELKEKLLAKSDKPKEKHLQATQEDCL</sequence>
<keyword evidence="3" id="KW-1185">Reference proteome</keyword>
<protein>
    <submittedName>
        <fullName evidence="2">Uncharacterized protein</fullName>
    </submittedName>
</protein>
<gene>
    <name evidence="2" type="ORF">ACAOBT_LOCUS9781</name>
</gene>
<name>A0A9P0KDJ4_ACAOB</name>
<proteinExistence type="predicted"/>
<accession>A0A9P0KDJ4</accession>
<evidence type="ECO:0000313" key="3">
    <source>
        <dbReference type="Proteomes" id="UP001152888"/>
    </source>
</evidence>
<reference evidence="2" key="1">
    <citation type="submission" date="2022-03" db="EMBL/GenBank/DDBJ databases">
        <authorList>
            <person name="Sayadi A."/>
        </authorList>
    </citation>
    <scope>NUCLEOTIDE SEQUENCE</scope>
</reference>
<dbReference type="Proteomes" id="UP001152888">
    <property type="component" value="Unassembled WGS sequence"/>
</dbReference>
<dbReference type="AlphaFoldDB" id="A0A9P0KDJ4"/>